<dbReference type="CDD" id="cd04181">
    <property type="entry name" value="NTP_transferase"/>
    <property type="match status" value="1"/>
</dbReference>
<dbReference type="InterPro" id="IPR029044">
    <property type="entry name" value="Nucleotide-diphossugar_trans"/>
</dbReference>
<dbReference type="AlphaFoldDB" id="G8R8B6"/>
<dbReference type="InterPro" id="IPR050486">
    <property type="entry name" value="Mannose-1P_guanyltransferase"/>
</dbReference>
<dbReference type="SUPFAM" id="SSF53448">
    <property type="entry name" value="Nucleotide-diphospho-sugar transferases"/>
    <property type="match status" value="1"/>
</dbReference>
<dbReference type="Proteomes" id="UP000005631">
    <property type="component" value="Chromosome"/>
</dbReference>
<keyword evidence="3" id="KW-1185">Reference proteome</keyword>
<dbReference type="Pfam" id="PF00483">
    <property type="entry name" value="NTP_transferase"/>
    <property type="match status" value="1"/>
</dbReference>
<dbReference type="PANTHER" id="PTHR22572">
    <property type="entry name" value="SUGAR-1-PHOSPHATE GUANYL TRANSFERASE"/>
    <property type="match status" value="1"/>
</dbReference>
<dbReference type="STRING" id="926562.Oweho_2541"/>
<dbReference type="eggNOG" id="COG1208">
    <property type="taxonomic scope" value="Bacteria"/>
</dbReference>
<dbReference type="HOGENOM" id="CLU_029499_0_1_10"/>
<accession>G8R8B6</accession>
<protein>
    <submittedName>
        <fullName evidence="2">dTDP-glucose pyrophosphorylase</fullName>
    </submittedName>
</protein>
<gene>
    <name evidence="2" type="ordered locus">Oweho_2541</name>
</gene>
<sequence length="334" mass="36282">MKIIVPMAGRGSRLRPHTLTIPKPLIPIAGKPIVQRLVEDIVKVCGEPVDEIAFIIGDFGKETEENLKAIAESLGAKGSIYTQDQPLGTAHAIMCAGPSITGNVVVAFADTLFRADFTLDSNSDGVIWTKRVDDPSAFGVVKKNADGFITDFIEKPETFVSDEAIIGIYYFKDGDFLKSELQYLLDNDIKDKGEYQLTNALENMKNKGSQFTSGTVNEWMDCGNKDVTVETNGKILGFVKDDEQLQSSKATIENSEIIEPCYIADGAVIKNSTVGPLVSVGANTVIEDSTIDNTIIQEDSHVINAKLTNSMIGNKAHFDGKFSSVSIGDYSRLD</sequence>
<dbReference type="OrthoDB" id="9803871at2"/>
<dbReference type="Gene3D" id="3.90.550.10">
    <property type="entry name" value="Spore Coat Polysaccharide Biosynthesis Protein SpsA, Chain A"/>
    <property type="match status" value="1"/>
</dbReference>
<dbReference type="KEGG" id="oho:Oweho_2541"/>
<dbReference type="RefSeq" id="WP_014202858.1">
    <property type="nucleotide sequence ID" value="NC_016599.1"/>
</dbReference>
<reference evidence="2 3" key="1">
    <citation type="journal article" date="2012" name="Stand. Genomic Sci.">
        <title>Genome sequence of the orange-pigmented seawater bacterium Owenweeksia hongkongensis type strain (UST20020801(T)).</title>
        <authorList>
            <person name="Riedel T."/>
            <person name="Held B."/>
            <person name="Nolan M."/>
            <person name="Lucas S."/>
            <person name="Lapidus A."/>
            <person name="Tice H."/>
            <person name="Del Rio T.G."/>
            <person name="Cheng J.F."/>
            <person name="Han C."/>
            <person name="Tapia R."/>
            <person name="Goodwin L.A."/>
            <person name="Pitluck S."/>
            <person name="Liolios K."/>
            <person name="Mavromatis K."/>
            <person name="Pagani I."/>
            <person name="Ivanova N."/>
            <person name="Mikhailova N."/>
            <person name="Pati A."/>
            <person name="Chen A."/>
            <person name="Palaniappan K."/>
            <person name="Rohde M."/>
            <person name="Tindall B.J."/>
            <person name="Detter J.C."/>
            <person name="Goker M."/>
            <person name="Woyke T."/>
            <person name="Bristow J."/>
            <person name="Eisen J.A."/>
            <person name="Markowitz V."/>
            <person name="Hugenholtz P."/>
            <person name="Klenk H.P."/>
            <person name="Kyrpides N.C."/>
        </authorList>
    </citation>
    <scope>NUCLEOTIDE SEQUENCE</scope>
    <source>
        <strain evidence="3">DSM 17368 / JCM 12287 / NRRL B-23963</strain>
    </source>
</reference>
<evidence type="ECO:0000313" key="3">
    <source>
        <dbReference type="Proteomes" id="UP000005631"/>
    </source>
</evidence>
<dbReference type="InterPro" id="IPR005835">
    <property type="entry name" value="NTP_transferase_dom"/>
</dbReference>
<name>G8R8B6_OWEHD</name>
<dbReference type="Gene3D" id="2.160.10.10">
    <property type="entry name" value="Hexapeptide repeat proteins"/>
    <property type="match status" value="1"/>
</dbReference>
<evidence type="ECO:0000313" key="2">
    <source>
        <dbReference type="EMBL" id="AEV33509.1"/>
    </source>
</evidence>
<organism evidence="2 3">
    <name type="scientific">Owenweeksia hongkongensis (strain DSM 17368 / CIP 108786 / JCM 12287 / NRRL B-23963 / UST20020801)</name>
    <dbReference type="NCBI Taxonomy" id="926562"/>
    <lineage>
        <taxon>Bacteria</taxon>
        <taxon>Pseudomonadati</taxon>
        <taxon>Bacteroidota</taxon>
        <taxon>Flavobacteriia</taxon>
        <taxon>Flavobacteriales</taxon>
        <taxon>Owenweeksiaceae</taxon>
        <taxon>Owenweeksia</taxon>
    </lineage>
</organism>
<dbReference type="PATRIC" id="fig|926562.3.peg.2558"/>
<feature type="domain" description="Nucleotidyl transferase" evidence="1">
    <location>
        <begin position="7"/>
        <end position="233"/>
    </location>
</feature>
<dbReference type="EMBL" id="CP003156">
    <property type="protein sequence ID" value="AEV33509.1"/>
    <property type="molecule type" value="Genomic_DNA"/>
</dbReference>
<evidence type="ECO:0000259" key="1">
    <source>
        <dbReference type="Pfam" id="PF00483"/>
    </source>
</evidence>
<proteinExistence type="predicted"/>